<dbReference type="KEGG" id="mbr:MONBRDRAFT_38331"/>
<gene>
    <name evidence="7" type="ORF">MONBRDRAFT_38331</name>
</gene>
<dbReference type="EMBL" id="CH991564">
    <property type="protein sequence ID" value="EDQ86645.1"/>
    <property type="molecule type" value="Genomic_DNA"/>
</dbReference>
<dbReference type="AlphaFoldDB" id="A9V722"/>
<feature type="transmembrane region" description="Helical" evidence="5">
    <location>
        <begin position="112"/>
        <end position="136"/>
    </location>
</feature>
<reference evidence="7 8" key="1">
    <citation type="journal article" date="2008" name="Nature">
        <title>The genome of the choanoflagellate Monosiga brevicollis and the origin of metazoans.</title>
        <authorList>
            <consortium name="JGI Sequencing"/>
            <person name="King N."/>
            <person name="Westbrook M.J."/>
            <person name="Young S.L."/>
            <person name="Kuo A."/>
            <person name="Abedin M."/>
            <person name="Chapman J."/>
            <person name="Fairclough S."/>
            <person name="Hellsten U."/>
            <person name="Isogai Y."/>
            <person name="Letunic I."/>
            <person name="Marr M."/>
            <person name="Pincus D."/>
            <person name="Putnam N."/>
            <person name="Rokas A."/>
            <person name="Wright K.J."/>
            <person name="Zuzow R."/>
            <person name="Dirks W."/>
            <person name="Good M."/>
            <person name="Goodstein D."/>
            <person name="Lemons D."/>
            <person name="Li W."/>
            <person name="Lyons J.B."/>
            <person name="Morris A."/>
            <person name="Nichols S."/>
            <person name="Richter D.J."/>
            <person name="Salamov A."/>
            <person name="Bork P."/>
            <person name="Lim W.A."/>
            <person name="Manning G."/>
            <person name="Miller W.T."/>
            <person name="McGinnis W."/>
            <person name="Shapiro H."/>
            <person name="Tjian R."/>
            <person name="Grigoriev I.V."/>
            <person name="Rokhsar D."/>
        </authorList>
    </citation>
    <scope>NUCLEOTIDE SEQUENCE [LARGE SCALE GENOMIC DNA]</scope>
    <source>
        <strain evidence="8">MX1 / ATCC 50154</strain>
    </source>
</reference>
<dbReference type="FunFam" id="1.20.1740.10:FF:000148">
    <property type="entry name" value="Predicted protein"/>
    <property type="match status" value="1"/>
</dbReference>
<evidence type="ECO:0000313" key="7">
    <source>
        <dbReference type="EMBL" id="EDQ86645.1"/>
    </source>
</evidence>
<feature type="transmembrane region" description="Helical" evidence="5">
    <location>
        <begin position="418"/>
        <end position="439"/>
    </location>
</feature>
<dbReference type="eggNOG" id="KOG1303">
    <property type="taxonomic scope" value="Eukaryota"/>
</dbReference>
<evidence type="ECO:0000259" key="6">
    <source>
        <dbReference type="Pfam" id="PF01490"/>
    </source>
</evidence>
<feature type="transmembrane region" description="Helical" evidence="5">
    <location>
        <begin position="371"/>
        <end position="397"/>
    </location>
</feature>
<evidence type="ECO:0000256" key="2">
    <source>
        <dbReference type="ARBA" id="ARBA00022692"/>
    </source>
</evidence>
<evidence type="ECO:0000256" key="3">
    <source>
        <dbReference type="ARBA" id="ARBA00022989"/>
    </source>
</evidence>
<dbReference type="STRING" id="81824.A9V722"/>
<evidence type="ECO:0000256" key="5">
    <source>
        <dbReference type="SAM" id="Phobius"/>
    </source>
</evidence>
<dbReference type="Proteomes" id="UP000001357">
    <property type="component" value="Unassembled WGS sequence"/>
</dbReference>
<keyword evidence="4 5" id="KW-0472">Membrane</keyword>
<feature type="transmembrane region" description="Helical" evidence="5">
    <location>
        <begin position="445"/>
        <end position="465"/>
    </location>
</feature>
<comment type="subcellular location">
    <subcellularLocation>
        <location evidence="1">Membrane</location>
        <topology evidence="1">Multi-pass membrane protein</topology>
    </subcellularLocation>
</comment>
<feature type="transmembrane region" description="Helical" evidence="5">
    <location>
        <begin position="84"/>
        <end position="106"/>
    </location>
</feature>
<feature type="transmembrane region" description="Helical" evidence="5">
    <location>
        <begin position="255"/>
        <end position="276"/>
    </location>
</feature>
<dbReference type="Pfam" id="PF01490">
    <property type="entry name" value="Aa_trans"/>
    <property type="match status" value="1"/>
</dbReference>
<protein>
    <recommendedName>
        <fullName evidence="6">Amino acid transporter transmembrane domain-containing protein</fullName>
    </recommendedName>
</protein>
<evidence type="ECO:0000313" key="8">
    <source>
        <dbReference type="Proteomes" id="UP000001357"/>
    </source>
</evidence>
<keyword evidence="8" id="KW-1185">Reference proteome</keyword>
<feature type="transmembrane region" description="Helical" evidence="5">
    <location>
        <begin position="329"/>
        <end position="351"/>
    </location>
</feature>
<dbReference type="InterPro" id="IPR013057">
    <property type="entry name" value="AA_transpt_TM"/>
</dbReference>
<accession>A9V722</accession>
<evidence type="ECO:0000256" key="4">
    <source>
        <dbReference type="ARBA" id="ARBA00023136"/>
    </source>
</evidence>
<dbReference type="PANTHER" id="PTHR22950:SF461">
    <property type="entry name" value="AMINO ACID TRANSPORTER TRANSMEMBRANE DOMAIN-CONTAINING PROTEIN"/>
    <property type="match status" value="1"/>
</dbReference>
<dbReference type="GO" id="GO:0016020">
    <property type="term" value="C:membrane"/>
    <property type="evidence" value="ECO:0007669"/>
    <property type="project" value="UniProtKB-SubCell"/>
</dbReference>
<sequence>MAHGGGNEAEAGNYVELSRIGEEDPYMEVHGSVPLLGAEVESDDDAPFGYAAAGVPELDGNDDLMGGASGGRPNLALHHGTNSMWATASTIVSNMIGVGVLGLPAALGALGWPLFIIILIVMTVLSSYSALILGWLKGTVTSLRGYPDLAQDAAKSHGPKHAKFFRRITQCILFAYLQGACTLYLITMKLALETVFERCPADQGPPKLTPHGAQCERPACSHRGVVDLPDSIWLLVAVVILFPFVHYRDLSRSSWLSFVGVGTILIVDVVIMIRCIQKIASDDAPNFDREWDTRSVVNALTTMVFAFGGHALIPDILSEMRFPKDFSLAVYWSQGFMFVNYLLVGCLGYAAYGADVQSPITLSLPRDGVDIFNNICLLLHVGVAYCINSTVFVRNICDTIWPGFLSEPHLERTKLQRWSALSAGVLLLSFFISVILPYFSDLMDVNSAISLFALSIWLPATLLIMSQLNRMTVWLIMFNALLVLLGVVGSLMGLWAAMDDLVDKLGHCRINFGY</sequence>
<dbReference type="GeneID" id="5893728"/>
<dbReference type="PANTHER" id="PTHR22950">
    <property type="entry name" value="AMINO ACID TRANSPORTER"/>
    <property type="match status" value="1"/>
</dbReference>
<feature type="transmembrane region" description="Helical" evidence="5">
    <location>
        <begin position="231"/>
        <end position="248"/>
    </location>
</feature>
<dbReference type="Gene3D" id="1.20.1740.10">
    <property type="entry name" value="Amino acid/polyamine transporter I"/>
    <property type="match status" value="1"/>
</dbReference>
<feature type="transmembrane region" description="Helical" evidence="5">
    <location>
        <begin position="164"/>
        <end position="186"/>
    </location>
</feature>
<feature type="transmembrane region" description="Helical" evidence="5">
    <location>
        <begin position="296"/>
        <end position="317"/>
    </location>
</feature>
<keyword evidence="2 5" id="KW-0812">Transmembrane</keyword>
<dbReference type="InParanoid" id="A9V722"/>
<feature type="domain" description="Amino acid transporter transmembrane" evidence="6">
    <location>
        <begin position="81"/>
        <end position="497"/>
    </location>
</feature>
<organism evidence="7 8">
    <name type="scientific">Monosiga brevicollis</name>
    <name type="common">Choanoflagellate</name>
    <dbReference type="NCBI Taxonomy" id="81824"/>
    <lineage>
        <taxon>Eukaryota</taxon>
        <taxon>Choanoflagellata</taxon>
        <taxon>Craspedida</taxon>
        <taxon>Salpingoecidae</taxon>
        <taxon>Monosiga</taxon>
    </lineage>
</organism>
<feature type="transmembrane region" description="Helical" evidence="5">
    <location>
        <begin position="472"/>
        <end position="497"/>
    </location>
</feature>
<dbReference type="RefSeq" id="XP_001748481.1">
    <property type="nucleotide sequence ID" value="XM_001748429.1"/>
</dbReference>
<evidence type="ECO:0000256" key="1">
    <source>
        <dbReference type="ARBA" id="ARBA00004141"/>
    </source>
</evidence>
<proteinExistence type="predicted"/>
<name>A9V722_MONBE</name>
<dbReference type="OMA" id="PYINNCY"/>
<keyword evidence="3 5" id="KW-1133">Transmembrane helix</keyword>